<keyword evidence="2" id="KW-1185">Reference proteome</keyword>
<protein>
    <recommendedName>
        <fullName evidence="3">ESX-1 secretion-associated protein</fullName>
    </recommendedName>
</protein>
<reference evidence="1" key="1">
    <citation type="submission" date="2014-05" db="EMBL/GenBank/DDBJ databases">
        <title>Genome sequence of Mycobacterium aromaticivorans strain JS19b1T (= DSM 45407T).</title>
        <authorList>
            <person name="Kwak Y."/>
            <person name="Park G.-S."/>
            <person name="Li Q.X."/>
            <person name="Lee S.-E."/>
            <person name="Shin J.-H."/>
        </authorList>
    </citation>
    <scope>NUCLEOTIDE SEQUENCE [LARGE SCALE GENOMIC DNA]</scope>
    <source>
        <strain evidence="1">JS19b1</strain>
    </source>
</reference>
<organism evidence="1 2">
    <name type="scientific">Mycolicibacterium aromaticivorans JS19b1 = JCM 16368</name>
    <dbReference type="NCBI Taxonomy" id="1440774"/>
    <lineage>
        <taxon>Bacteria</taxon>
        <taxon>Bacillati</taxon>
        <taxon>Actinomycetota</taxon>
        <taxon>Actinomycetes</taxon>
        <taxon>Mycobacteriales</taxon>
        <taxon>Mycobacteriaceae</taxon>
        <taxon>Mycolicibacterium</taxon>
    </lineage>
</organism>
<dbReference type="RefSeq" id="WP_036337600.1">
    <property type="nucleotide sequence ID" value="NZ_JALN02000001.1"/>
</dbReference>
<evidence type="ECO:0000313" key="2">
    <source>
        <dbReference type="Proteomes" id="UP000022835"/>
    </source>
</evidence>
<gene>
    <name evidence="1" type="ORF">Y900_000155</name>
</gene>
<dbReference type="OrthoDB" id="4736178at2"/>
<dbReference type="EMBL" id="JALN02000001">
    <property type="protein sequence ID" value="KDE97379.1"/>
    <property type="molecule type" value="Genomic_DNA"/>
</dbReference>
<evidence type="ECO:0008006" key="3">
    <source>
        <dbReference type="Google" id="ProtNLM"/>
    </source>
</evidence>
<accession>A0A064C9T3</accession>
<name>A0A064C9T3_9MYCO</name>
<dbReference type="STRING" id="1440774.Y900_000155"/>
<sequence>MPERIVTDIATLGALADTLTRSAGQLAGVAIPAVAELPGSALAGLAGPARVTAEVRRLGAALQDWVCSVRRSTNELAAADGTTAQRLSLR</sequence>
<dbReference type="AlphaFoldDB" id="A0A064C9T3"/>
<dbReference type="Proteomes" id="UP000022835">
    <property type="component" value="Unassembled WGS sequence"/>
</dbReference>
<comment type="caution">
    <text evidence="1">The sequence shown here is derived from an EMBL/GenBank/DDBJ whole genome shotgun (WGS) entry which is preliminary data.</text>
</comment>
<evidence type="ECO:0000313" key="1">
    <source>
        <dbReference type="EMBL" id="KDE97379.1"/>
    </source>
</evidence>
<proteinExistence type="predicted"/>
<dbReference type="InterPro" id="IPR055586">
    <property type="entry name" value="DUF7162"/>
</dbReference>
<dbReference type="Pfam" id="PF23721">
    <property type="entry name" value="DUF7162"/>
    <property type="match status" value="1"/>
</dbReference>